<proteinExistence type="predicted"/>
<evidence type="ECO:0000313" key="3">
    <source>
        <dbReference type="Proteomes" id="UP001202281"/>
    </source>
</evidence>
<feature type="region of interest" description="Disordered" evidence="1">
    <location>
        <begin position="50"/>
        <end position="87"/>
    </location>
</feature>
<gene>
    <name evidence="2" type="ORF">MTR66_05270</name>
</gene>
<feature type="compositionally biased region" description="Low complexity" evidence="1">
    <location>
        <begin position="71"/>
        <end position="87"/>
    </location>
</feature>
<accession>A0ABT0BN31</accession>
<dbReference type="Proteomes" id="UP001202281">
    <property type="component" value="Unassembled WGS sequence"/>
</dbReference>
<dbReference type="Pfam" id="PF06676">
    <property type="entry name" value="DUF1178"/>
    <property type="match status" value="1"/>
</dbReference>
<dbReference type="EMBL" id="JALHLG010000005">
    <property type="protein sequence ID" value="MCJ2186226.1"/>
    <property type="molecule type" value="Genomic_DNA"/>
</dbReference>
<reference evidence="2 3" key="1">
    <citation type="submission" date="2022-04" db="EMBL/GenBank/DDBJ databases">
        <title>Identification of a novel bacterium isolated from mangrove sediments.</title>
        <authorList>
            <person name="Pan X."/>
        </authorList>
    </citation>
    <scope>NUCLEOTIDE SEQUENCE [LARGE SCALE GENOMIC DNA]</scope>
    <source>
        <strain evidence="2 3">B2638</strain>
    </source>
</reference>
<organism evidence="2 3">
    <name type="scientific">Novosphingobium beihaiensis</name>
    <dbReference type="NCBI Taxonomy" id="2930389"/>
    <lineage>
        <taxon>Bacteria</taxon>
        <taxon>Pseudomonadati</taxon>
        <taxon>Pseudomonadota</taxon>
        <taxon>Alphaproteobacteria</taxon>
        <taxon>Sphingomonadales</taxon>
        <taxon>Sphingomonadaceae</taxon>
        <taxon>Novosphingobium</taxon>
    </lineage>
</organism>
<sequence>MIVYDLECRGGAHRFEGWFKSSDDFAGQQKQGFLACPVCGSPDVIKAVQAPRLGRKGNQLPDAPAARTEAPESSESAQAAVPATVPSPAAPVANAPLPPQAVELMHKLAQMQAEALKTSRYVGESFAEDARAMHYGESDAEAIHGQATPDEAQELLDEGIAVMPLPFPVTPPDQTN</sequence>
<evidence type="ECO:0000256" key="1">
    <source>
        <dbReference type="SAM" id="MobiDB-lite"/>
    </source>
</evidence>
<dbReference type="PIRSF" id="PIRSF032131">
    <property type="entry name" value="UCP032131"/>
    <property type="match status" value="1"/>
</dbReference>
<comment type="caution">
    <text evidence="2">The sequence shown here is derived from an EMBL/GenBank/DDBJ whole genome shotgun (WGS) entry which is preliminary data.</text>
</comment>
<name>A0ABT0BN31_9SPHN</name>
<evidence type="ECO:0000313" key="2">
    <source>
        <dbReference type="EMBL" id="MCJ2186226.1"/>
    </source>
</evidence>
<dbReference type="RefSeq" id="WP_243918495.1">
    <property type="nucleotide sequence ID" value="NZ_JALHLG010000005.1"/>
</dbReference>
<protein>
    <submittedName>
        <fullName evidence="2">DUF1178 family protein</fullName>
    </submittedName>
</protein>
<dbReference type="InterPro" id="IPR009562">
    <property type="entry name" value="DUF1178"/>
</dbReference>
<keyword evidence="3" id="KW-1185">Reference proteome</keyword>